<dbReference type="SUPFAM" id="SSF51261">
    <property type="entry name" value="Duplicated hybrid motif"/>
    <property type="match status" value="1"/>
</dbReference>
<dbReference type="GO" id="GO:0004222">
    <property type="term" value="F:metalloendopeptidase activity"/>
    <property type="evidence" value="ECO:0007669"/>
    <property type="project" value="TreeGrafter"/>
</dbReference>
<comment type="caution">
    <text evidence="3">The sequence shown here is derived from an EMBL/GenBank/DDBJ whole genome shotgun (WGS) entry which is preliminary data.</text>
</comment>
<dbReference type="PANTHER" id="PTHR21666">
    <property type="entry name" value="PEPTIDASE-RELATED"/>
    <property type="match status" value="1"/>
</dbReference>
<dbReference type="InterPro" id="IPR018392">
    <property type="entry name" value="LysM"/>
</dbReference>
<feature type="transmembrane region" description="Helical" evidence="1">
    <location>
        <begin position="6"/>
        <end position="29"/>
    </location>
</feature>
<dbReference type="SUPFAM" id="SSF54106">
    <property type="entry name" value="LysM domain"/>
    <property type="match status" value="2"/>
</dbReference>
<accession>A0A0G0BK20</accession>
<dbReference type="PROSITE" id="PS51782">
    <property type="entry name" value="LYSM"/>
    <property type="match status" value="2"/>
</dbReference>
<evidence type="ECO:0000256" key="1">
    <source>
        <dbReference type="SAM" id="Phobius"/>
    </source>
</evidence>
<evidence type="ECO:0000259" key="2">
    <source>
        <dbReference type="PROSITE" id="PS51782"/>
    </source>
</evidence>
<dbReference type="AlphaFoldDB" id="A0A0G0BK20"/>
<dbReference type="Gene3D" id="3.10.350.10">
    <property type="entry name" value="LysM domain"/>
    <property type="match status" value="2"/>
</dbReference>
<dbReference type="InterPro" id="IPR050570">
    <property type="entry name" value="Cell_wall_metabolism_enzyme"/>
</dbReference>
<keyword evidence="1" id="KW-0812">Transmembrane</keyword>
<dbReference type="SMART" id="SM00257">
    <property type="entry name" value="LysM"/>
    <property type="match status" value="2"/>
</dbReference>
<dbReference type="InterPro" id="IPR011055">
    <property type="entry name" value="Dup_hybrid_motif"/>
</dbReference>
<dbReference type="Pfam" id="PF01551">
    <property type="entry name" value="Peptidase_M23"/>
    <property type="match status" value="1"/>
</dbReference>
<keyword evidence="1" id="KW-1133">Transmembrane helix</keyword>
<dbReference type="STRING" id="1618350.UR67_C0003G0124"/>
<protein>
    <submittedName>
        <fullName evidence="3">Peptidase M23 family protein</fullName>
    </submittedName>
</protein>
<dbReference type="InterPro" id="IPR036779">
    <property type="entry name" value="LysM_dom_sf"/>
</dbReference>
<dbReference type="PANTHER" id="PTHR21666:SF290">
    <property type="entry name" value="PEPTIDASE M23 DOMAIN PROTEIN"/>
    <property type="match status" value="1"/>
</dbReference>
<proteinExistence type="predicted"/>
<organism evidence="3 4">
    <name type="scientific">candidate division CPR3 bacterium GW2011_GWF2_35_18</name>
    <dbReference type="NCBI Taxonomy" id="1618350"/>
    <lineage>
        <taxon>Bacteria</taxon>
        <taxon>Bacteria division CPR3</taxon>
    </lineage>
</organism>
<reference evidence="3 4" key="1">
    <citation type="journal article" date="2015" name="Nature">
        <title>rRNA introns, odd ribosomes, and small enigmatic genomes across a large radiation of phyla.</title>
        <authorList>
            <person name="Brown C.T."/>
            <person name="Hug L.A."/>
            <person name="Thomas B.C."/>
            <person name="Sharon I."/>
            <person name="Castelle C.J."/>
            <person name="Singh A."/>
            <person name="Wilkins M.J."/>
            <person name="Williams K.H."/>
            <person name="Banfield J.F."/>
        </authorList>
    </citation>
    <scope>NUCLEOTIDE SEQUENCE [LARGE SCALE GENOMIC DNA]</scope>
</reference>
<gene>
    <name evidence="3" type="ORF">UR67_C0003G0124</name>
</gene>
<dbReference type="InterPro" id="IPR016047">
    <property type="entry name" value="M23ase_b-sheet_dom"/>
</dbReference>
<keyword evidence="1" id="KW-0472">Membrane</keyword>
<dbReference type="CDD" id="cd12797">
    <property type="entry name" value="M23_peptidase"/>
    <property type="match status" value="1"/>
</dbReference>
<sequence length="383" mass="42127">MSIKRIGLPFIIFIHFLFSYLAKNLLILWQKIVTIVRWILYQLNKWNRFFVLQLMWRRGKLGRPLGHLGIIIVTLMILFASSFTRSSNVFSDTNLAAILKESEVEEGLSEDFLINFAQVNTNIPAGQSAEDITEYEVKVGDTLSLIAEENHITIDTLLAVNGLGLNDLLMPGQKLKILPVSGLEHTVVVGDTVESIATKYKLDTPQPIIEINWLEKPYDLEVGQKLIVPGGIVPEVPKPVVTYAANSYVSSQPSVAPVAGTGQFLWPTPGYMSRGYGWFYGYFHGAIDIANNSCGNPIYAADSGYVEASGWKAGGWGNAVWLDHQNGYKSKYAHMTSVAVSGGTYVNRGQLIGYSGQTGIAYGCHLHFVVELNGVAINPQAVL</sequence>
<dbReference type="Pfam" id="PF01476">
    <property type="entry name" value="LysM"/>
    <property type="match status" value="2"/>
</dbReference>
<name>A0A0G0BK20_UNCC3</name>
<dbReference type="Gene3D" id="2.70.70.10">
    <property type="entry name" value="Glucose Permease (Domain IIA)"/>
    <property type="match status" value="1"/>
</dbReference>
<evidence type="ECO:0000313" key="4">
    <source>
        <dbReference type="Proteomes" id="UP000034581"/>
    </source>
</evidence>
<evidence type="ECO:0000313" key="3">
    <source>
        <dbReference type="EMBL" id="KKP69844.1"/>
    </source>
</evidence>
<feature type="domain" description="LysM" evidence="2">
    <location>
        <begin position="183"/>
        <end position="228"/>
    </location>
</feature>
<dbReference type="Proteomes" id="UP000034581">
    <property type="component" value="Unassembled WGS sequence"/>
</dbReference>
<dbReference type="CDD" id="cd00118">
    <property type="entry name" value="LysM"/>
    <property type="match status" value="2"/>
</dbReference>
<feature type="transmembrane region" description="Helical" evidence="1">
    <location>
        <begin position="65"/>
        <end position="83"/>
    </location>
</feature>
<feature type="domain" description="LysM" evidence="2">
    <location>
        <begin position="133"/>
        <end position="177"/>
    </location>
</feature>
<dbReference type="EMBL" id="LBQB01000003">
    <property type="protein sequence ID" value="KKP69844.1"/>
    <property type="molecule type" value="Genomic_DNA"/>
</dbReference>